<evidence type="ECO:0000313" key="10">
    <source>
        <dbReference type="Proteomes" id="UP001297600"/>
    </source>
</evidence>
<dbReference type="Gene3D" id="1.10.40.30">
    <property type="entry name" value="Fumarase/aspartase (C-terminal domain)"/>
    <property type="match status" value="1"/>
</dbReference>
<gene>
    <name evidence="9" type="ORF">MAF45_01155</name>
</gene>
<comment type="pathway">
    <text evidence="2">Amino-acid biosynthesis; L-arginine biosynthesis; L-arginine from L-ornithine and carbamoyl phosphate: step 3/3.</text>
</comment>
<comment type="caution">
    <text evidence="9">The sequence shown here is derived from an EMBL/GenBank/DDBJ whole genome shotgun (WGS) entry which is preliminary data.</text>
</comment>
<evidence type="ECO:0000256" key="3">
    <source>
        <dbReference type="ARBA" id="ARBA00012338"/>
    </source>
</evidence>
<reference evidence="9 10" key="1">
    <citation type="submission" date="2022-02" db="EMBL/GenBank/DDBJ databases">
        <title>Mesosutterella porci, a novel member of the family Sutterellaceae from pig feces.</title>
        <authorList>
            <person name="Wylensek D."/>
            <person name="Clavel T."/>
        </authorList>
    </citation>
    <scope>NUCLEOTIDE SEQUENCE [LARGE SCALE GENOMIC DNA]</scope>
    <source>
        <strain evidence="10">oilRF-744-wt-GAM-9</strain>
    </source>
</reference>
<evidence type="ECO:0000256" key="6">
    <source>
        <dbReference type="SAM" id="SignalP"/>
    </source>
</evidence>
<dbReference type="InterPro" id="IPR008948">
    <property type="entry name" value="L-Aspartase-like"/>
</dbReference>
<evidence type="ECO:0000313" key="9">
    <source>
        <dbReference type="EMBL" id="MCG5030062.1"/>
    </source>
</evidence>
<dbReference type="SUPFAM" id="SSF48557">
    <property type="entry name" value="L-aspartase-like"/>
    <property type="match status" value="1"/>
</dbReference>
<dbReference type="Pfam" id="PF14698">
    <property type="entry name" value="ASL_C2"/>
    <property type="match status" value="1"/>
</dbReference>
<name>A0ABS9MNE9_9BURK</name>
<accession>A0ABS9MNE9</accession>
<comment type="catalytic activity">
    <reaction evidence="1">
        <text>2-(N(omega)-L-arginino)succinate = fumarate + L-arginine</text>
        <dbReference type="Rhea" id="RHEA:24020"/>
        <dbReference type="ChEBI" id="CHEBI:29806"/>
        <dbReference type="ChEBI" id="CHEBI:32682"/>
        <dbReference type="ChEBI" id="CHEBI:57472"/>
        <dbReference type="EC" id="4.3.2.1"/>
    </reaction>
</comment>
<feature type="domain" description="Argininosuccinate lyase C-terminal" evidence="8">
    <location>
        <begin position="367"/>
        <end position="445"/>
    </location>
</feature>
<dbReference type="EMBL" id="JAKNCT010000001">
    <property type="protein sequence ID" value="MCG5030062.1"/>
    <property type="molecule type" value="Genomic_DNA"/>
</dbReference>
<feature type="domain" description="Fumarate lyase N-terminal" evidence="7">
    <location>
        <begin position="96"/>
        <end position="300"/>
    </location>
</feature>
<dbReference type="PRINTS" id="PR00149">
    <property type="entry name" value="FUMRATELYASE"/>
</dbReference>
<organism evidence="9 10">
    <name type="scientific">Mesosutterella porci</name>
    <dbReference type="NCBI Taxonomy" id="2915351"/>
    <lineage>
        <taxon>Bacteria</taxon>
        <taxon>Pseudomonadati</taxon>
        <taxon>Pseudomonadota</taxon>
        <taxon>Betaproteobacteria</taxon>
        <taxon>Burkholderiales</taxon>
        <taxon>Sutterellaceae</taxon>
        <taxon>Mesosutterella</taxon>
    </lineage>
</organism>
<dbReference type="EC" id="4.3.2.1" evidence="3"/>
<sequence>MKLGLIAFSVSAALFAQMGCAAEAAQQRDEFFWLGEINKASLVINAEQGLLPKGVSRKIAGGLERVLDNGNKKGGPRPSRVIKFEPYLIKEAGMDATMLHVGRSSQDMHATYYSAIMRDNVLRLSGKLADTMAVINELAKSNVGTIVPNYTNGVAAQPNSYAHYLQGFQSGFARDAERLRQFYARLNLCPMGTTVLNGTGWSLNRERMSNYLGFSAPVPNAYDAAQIKPVDEPVELGSILVSIALHVGSFIQDVSVQYAQPRPWILLQEGGSNTYVSSAMPQKRNPGLMINVRESASNVISEGLSPVIRAHNIVPGMIDPKRVAPNSRMVNDTIKMLDQYMHVLKALRIDPKRSLEELNSDWTASQEIADELMRNYKLPFRVGHHVASKMVSYAKAHNIKPTEFPYAKMQQFYAEVIDKEYPAASRECPMSEADLRKALNPAAIIANRKTSGGPQKAELQKALERTDDVIEQNRKWTKSETMKINESLARLDKDFKAYLD</sequence>
<dbReference type="InterPro" id="IPR000362">
    <property type="entry name" value="Fumarate_lyase_fam"/>
</dbReference>
<evidence type="ECO:0000259" key="8">
    <source>
        <dbReference type="Pfam" id="PF14698"/>
    </source>
</evidence>
<feature type="chain" id="PRO_5045287113" description="argininosuccinate lyase" evidence="6">
    <location>
        <begin position="22"/>
        <end position="500"/>
    </location>
</feature>
<protein>
    <recommendedName>
        <fullName evidence="3">argininosuccinate lyase</fullName>
        <ecNumber evidence="3">4.3.2.1</ecNumber>
    </recommendedName>
</protein>
<dbReference type="Pfam" id="PF00206">
    <property type="entry name" value="Lyase_1"/>
    <property type="match status" value="1"/>
</dbReference>
<dbReference type="GO" id="GO:0016829">
    <property type="term" value="F:lyase activity"/>
    <property type="evidence" value="ECO:0007669"/>
    <property type="project" value="UniProtKB-KW"/>
</dbReference>
<dbReference type="InterPro" id="IPR009049">
    <property type="entry name" value="Argininosuccinate_lyase"/>
</dbReference>
<evidence type="ECO:0000259" key="7">
    <source>
        <dbReference type="Pfam" id="PF00206"/>
    </source>
</evidence>
<dbReference type="Gene3D" id="1.10.275.10">
    <property type="entry name" value="Fumarase/aspartase (N-terminal domain)"/>
    <property type="match status" value="1"/>
</dbReference>
<dbReference type="PANTHER" id="PTHR43814">
    <property type="entry name" value="ARGININOSUCCINATE LYASE"/>
    <property type="match status" value="1"/>
</dbReference>
<keyword evidence="4" id="KW-0055">Arginine biosynthesis</keyword>
<dbReference type="PRINTS" id="PR00145">
    <property type="entry name" value="ARGSUCLYASE"/>
</dbReference>
<dbReference type="Gene3D" id="1.20.200.10">
    <property type="entry name" value="Fumarase/aspartase (Central domain)"/>
    <property type="match status" value="1"/>
</dbReference>
<dbReference type="Proteomes" id="UP001297600">
    <property type="component" value="Unassembled WGS sequence"/>
</dbReference>
<feature type="signal peptide" evidence="6">
    <location>
        <begin position="1"/>
        <end position="21"/>
    </location>
</feature>
<keyword evidence="5 9" id="KW-0456">Lyase</keyword>
<dbReference type="InterPro" id="IPR029419">
    <property type="entry name" value="Arg_succ_lyase_C"/>
</dbReference>
<keyword evidence="6" id="KW-0732">Signal</keyword>
<evidence type="ECO:0000256" key="5">
    <source>
        <dbReference type="ARBA" id="ARBA00023239"/>
    </source>
</evidence>
<evidence type="ECO:0000256" key="2">
    <source>
        <dbReference type="ARBA" id="ARBA00004941"/>
    </source>
</evidence>
<dbReference type="PANTHER" id="PTHR43814:SF1">
    <property type="entry name" value="ARGININOSUCCINATE LYASE"/>
    <property type="match status" value="1"/>
</dbReference>
<keyword evidence="10" id="KW-1185">Reference proteome</keyword>
<dbReference type="InterPro" id="IPR024083">
    <property type="entry name" value="Fumarase/histidase_N"/>
</dbReference>
<dbReference type="RefSeq" id="WP_237977717.1">
    <property type="nucleotide sequence ID" value="NZ_JAKNCT010000001.1"/>
</dbReference>
<keyword evidence="4" id="KW-0028">Amino-acid biosynthesis</keyword>
<dbReference type="InterPro" id="IPR022761">
    <property type="entry name" value="Fumarate_lyase_N"/>
</dbReference>
<evidence type="ECO:0000256" key="1">
    <source>
        <dbReference type="ARBA" id="ARBA00000985"/>
    </source>
</evidence>
<proteinExistence type="predicted"/>
<evidence type="ECO:0000256" key="4">
    <source>
        <dbReference type="ARBA" id="ARBA00022571"/>
    </source>
</evidence>